<keyword evidence="2" id="KW-0808">Transferase</keyword>
<accession>A0A6M3M3D5</accession>
<dbReference type="GO" id="GO:0008171">
    <property type="term" value="F:O-methyltransferase activity"/>
    <property type="evidence" value="ECO:0007669"/>
    <property type="project" value="TreeGrafter"/>
</dbReference>
<reference evidence="2" key="1">
    <citation type="submission" date="2020-03" db="EMBL/GenBank/DDBJ databases">
        <title>The deep terrestrial virosphere.</title>
        <authorList>
            <person name="Holmfeldt K."/>
            <person name="Nilsson E."/>
            <person name="Simone D."/>
            <person name="Lopez-Fernandez M."/>
            <person name="Wu X."/>
            <person name="de Brujin I."/>
            <person name="Lundin D."/>
            <person name="Andersson A."/>
            <person name="Bertilsson S."/>
            <person name="Dopson M."/>
        </authorList>
    </citation>
    <scope>NUCLEOTIDE SEQUENCE</scope>
    <source>
        <strain evidence="2">MM171A00621</strain>
    </source>
</reference>
<organism evidence="2">
    <name type="scientific">viral metagenome</name>
    <dbReference type="NCBI Taxonomy" id="1070528"/>
    <lineage>
        <taxon>unclassified sequences</taxon>
        <taxon>metagenomes</taxon>
        <taxon>organismal metagenomes</taxon>
    </lineage>
</organism>
<name>A0A6M3M3D5_9ZZZZ</name>
<dbReference type="SUPFAM" id="SSF53335">
    <property type="entry name" value="S-adenosyl-L-methionine-dependent methyltransferases"/>
    <property type="match status" value="1"/>
</dbReference>
<dbReference type="NCBIfam" id="TIGR01444">
    <property type="entry name" value="fkbM_fam"/>
    <property type="match status" value="1"/>
</dbReference>
<evidence type="ECO:0000313" key="2">
    <source>
        <dbReference type="EMBL" id="QJB00295.1"/>
    </source>
</evidence>
<dbReference type="PANTHER" id="PTHR36973:SF4">
    <property type="entry name" value="NODULATION PROTEIN"/>
    <property type="match status" value="1"/>
</dbReference>
<protein>
    <submittedName>
        <fullName evidence="2">Putative methyltransferase</fullName>
    </submittedName>
</protein>
<keyword evidence="2" id="KW-0489">Methyltransferase</keyword>
<dbReference type="InterPro" id="IPR006342">
    <property type="entry name" value="FkbM_mtfrase"/>
</dbReference>
<feature type="domain" description="Methyltransferase FkbM" evidence="1">
    <location>
        <begin position="43"/>
        <end position="213"/>
    </location>
</feature>
<gene>
    <name evidence="2" type="ORF">MM171A00621_0010</name>
</gene>
<dbReference type="PANTHER" id="PTHR36973">
    <property type="entry name" value="SLL1456 PROTEIN-RELATED"/>
    <property type="match status" value="1"/>
</dbReference>
<dbReference type="GO" id="GO:0032259">
    <property type="term" value="P:methylation"/>
    <property type="evidence" value="ECO:0007669"/>
    <property type="project" value="UniProtKB-KW"/>
</dbReference>
<dbReference type="Gene3D" id="3.40.50.150">
    <property type="entry name" value="Vaccinia Virus protein VP39"/>
    <property type="match status" value="1"/>
</dbReference>
<sequence>MNLDNLPWIHLKDKDAAYQVVKFLPDNPVILEAGCCAAEDTLRFKKIWPESTVYAFEPNPDLYEIAKKNIGDTKGIYLYPYALSDKEEKRTFYMSKFMPGASSFFEDNSKNVEVPQSVLDSLRLTREEYIPSYLDESITVQCLTIDNWRKKNNIGQIDYFWLDAEGAEVLILKGTNETLEKVRVISIEFSFVEFRKGWVQFDELYEFLTTHGFFIHAIWQAHENWCGNAIFLNREII</sequence>
<dbReference type="AlphaFoldDB" id="A0A6M3M3D5"/>
<dbReference type="InterPro" id="IPR029063">
    <property type="entry name" value="SAM-dependent_MTases_sf"/>
</dbReference>
<dbReference type="Pfam" id="PF05050">
    <property type="entry name" value="Methyltransf_21"/>
    <property type="match status" value="1"/>
</dbReference>
<dbReference type="InterPro" id="IPR053188">
    <property type="entry name" value="FkbM_Methyltransferase"/>
</dbReference>
<evidence type="ECO:0000259" key="1">
    <source>
        <dbReference type="Pfam" id="PF05050"/>
    </source>
</evidence>
<dbReference type="EMBL" id="MT143688">
    <property type="protein sequence ID" value="QJB00295.1"/>
    <property type="molecule type" value="Genomic_DNA"/>
</dbReference>
<proteinExistence type="predicted"/>